<protein>
    <submittedName>
        <fullName evidence="2">Uncharacterized protein</fullName>
    </submittedName>
</protein>
<comment type="caution">
    <text evidence="2">The sequence shown here is derived from an EMBL/GenBank/DDBJ whole genome shotgun (WGS) entry which is preliminary data.</text>
</comment>
<keyword evidence="3" id="KW-1185">Reference proteome</keyword>
<reference evidence="2 3" key="1">
    <citation type="submission" date="2019-05" db="EMBL/GenBank/DDBJ databases">
        <title>Another draft genome of Portunus trituberculatus and its Hox gene families provides insights of decapod evolution.</title>
        <authorList>
            <person name="Jeong J.-H."/>
            <person name="Song I."/>
            <person name="Kim S."/>
            <person name="Choi T."/>
            <person name="Kim D."/>
            <person name="Ryu S."/>
            <person name="Kim W."/>
        </authorList>
    </citation>
    <scope>NUCLEOTIDE SEQUENCE [LARGE SCALE GENOMIC DNA]</scope>
    <source>
        <tissue evidence="2">Muscle</tissue>
    </source>
</reference>
<accession>A0A5B7E7K8</accession>
<feature type="region of interest" description="Disordered" evidence="1">
    <location>
        <begin position="1"/>
        <end position="81"/>
    </location>
</feature>
<dbReference type="Proteomes" id="UP000324222">
    <property type="component" value="Unassembled WGS sequence"/>
</dbReference>
<organism evidence="2 3">
    <name type="scientific">Portunus trituberculatus</name>
    <name type="common">Swimming crab</name>
    <name type="synonym">Neptunus trituberculatus</name>
    <dbReference type="NCBI Taxonomy" id="210409"/>
    <lineage>
        <taxon>Eukaryota</taxon>
        <taxon>Metazoa</taxon>
        <taxon>Ecdysozoa</taxon>
        <taxon>Arthropoda</taxon>
        <taxon>Crustacea</taxon>
        <taxon>Multicrustacea</taxon>
        <taxon>Malacostraca</taxon>
        <taxon>Eumalacostraca</taxon>
        <taxon>Eucarida</taxon>
        <taxon>Decapoda</taxon>
        <taxon>Pleocyemata</taxon>
        <taxon>Brachyura</taxon>
        <taxon>Eubrachyura</taxon>
        <taxon>Portunoidea</taxon>
        <taxon>Portunidae</taxon>
        <taxon>Portuninae</taxon>
        <taxon>Portunus</taxon>
    </lineage>
</organism>
<gene>
    <name evidence="2" type="ORF">E2C01_022393</name>
</gene>
<name>A0A5B7E7K8_PORTR</name>
<evidence type="ECO:0000313" key="2">
    <source>
        <dbReference type="EMBL" id="MPC29173.1"/>
    </source>
</evidence>
<dbReference type="EMBL" id="VSRR010002028">
    <property type="protein sequence ID" value="MPC29173.1"/>
    <property type="molecule type" value="Genomic_DNA"/>
</dbReference>
<proteinExistence type="predicted"/>
<evidence type="ECO:0000313" key="3">
    <source>
        <dbReference type="Proteomes" id="UP000324222"/>
    </source>
</evidence>
<evidence type="ECO:0000256" key="1">
    <source>
        <dbReference type="SAM" id="MobiDB-lite"/>
    </source>
</evidence>
<feature type="compositionally biased region" description="Basic and acidic residues" evidence="1">
    <location>
        <begin position="11"/>
        <end position="20"/>
    </location>
</feature>
<sequence length="81" mass="8527">MAAAFSSPGEVEWRRLRHDPASLTRGDLYATPGGGSEALLASRTSMALSPRSPGECASRTVTDREEGKGGRQLSAPPSWLA</sequence>
<dbReference type="AlphaFoldDB" id="A0A5B7E7K8"/>